<dbReference type="Pfam" id="PF14054">
    <property type="entry name" value="DUF4249"/>
    <property type="match status" value="1"/>
</dbReference>
<name>A0A1I5FD55_9BACT</name>
<evidence type="ECO:0000313" key="1">
    <source>
        <dbReference type="EMBL" id="SFO21675.1"/>
    </source>
</evidence>
<dbReference type="InterPro" id="IPR025345">
    <property type="entry name" value="DUF4249"/>
</dbReference>
<evidence type="ECO:0000313" key="2">
    <source>
        <dbReference type="Proteomes" id="UP000199564"/>
    </source>
</evidence>
<accession>A0A1I5FD55</accession>
<dbReference type="RefSeq" id="WP_091652911.1">
    <property type="nucleotide sequence ID" value="NZ_FOVW01000004.1"/>
</dbReference>
<proteinExistence type="predicted"/>
<keyword evidence="2" id="KW-1185">Reference proteome</keyword>
<dbReference type="STRING" id="226506.SAMN04488519_104334"/>
<dbReference type="Proteomes" id="UP000199564">
    <property type="component" value="Unassembled WGS sequence"/>
</dbReference>
<protein>
    <recommendedName>
        <fullName evidence="3">DUF4249 domain-containing protein</fullName>
    </recommendedName>
</protein>
<gene>
    <name evidence="1" type="ORF">SAMN04488519_104334</name>
</gene>
<dbReference type="EMBL" id="FOVW01000004">
    <property type="protein sequence ID" value="SFO21675.1"/>
    <property type="molecule type" value="Genomic_DNA"/>
</dbReference>
<sequence>MKIQNLSFFLLLLLFWGCREPFEPEIEARDLNVLVVEGYLDSEGLSSNLRLSFTSNIQDEFNFNPSALGATVYLESSSGARYSLLERGEGIYEFQHDIPENETYQLRIFLNDGTSYTSSDLKPVITPEIIDVGFEQNEAGVEVFLTTKGNPDADDFLWTYEETWAFRPPIISFDKYDPELKRIIPRPAEERIDLCYRSALNSDLILETSSRFQDQFVFRQSIKQINRGDERLSLRYSILISQKALSKDAVEFWEILKKNTDDLGSIFSPLPSNIRGNIKQDQNPDVPVIGQVSLGKVQQKRLFIDIREVAPWRPEVPEYAGCFLSADTVLVANYDAVFRSEINIPALPIYLENAIEPIGYRYSTPRCVDCTRRGTNIRPDFWEE</sequence>
<organism evidence="1 2">
    <name type="scientific">Algoriphagus ornithinivorans</name>
    <dbReference type="NCBI Taxonomy" id="226506"/>
    <lineage>
        <taxon>Bacteria</taxon>
        <taxon>Pseudomonadati</taxon>
        <taxon>Bacteroidota</taxon>
        <taxon>Cytophagia</taxon>
        <taxon>Cytophagales</taxon>
        <taxon>Cyclobacteriaceae</taxon>
        <taxon>Algoriphagus</taxon>
    </lineage>
</organism>
<dbReference type="AlphaFoldDB" id="A0A1I5FD55"/>
<evidence type="ECO:0008006" key="3">
    <source>
        <dbReference type="Google" id="ProtNLM"/>
    </source>
</evidence>
<reference evidence="2" key="1">
    <citation type="submission" date="2016-10" db="EMBL/GenBank/DDBJ databases">
        <authorList>
            <person name="Varghese N."/>
            <person name="Submissions S."/>
        </authorList>
    </citation>
    <scope>NUCLEOTIDE SEQUENCE [LARGE SCALE GENOMIC DNA]</scope>
    <source>
        <strain evidence="2">DSM 15282</strain>
    </source>
</reference>